<reference evidence="3 4" key="1">
    <citation type="submission" date="2019-07" db="EMBL/GenBank/DDBJ databases">
        <title>complete genome sequencing of Ornithinimicrobium sp. H23M54.</title>
        <authorList>
            <person name="Bae J.-W."/>
            <person name="Lee S.-Y."/>
        </authorList>
    </citation>
    <scope>NUCLEOTIDE SEQUENCE [LARGE SCALE GENOMIC DNA]</scope>
    <source>
        <strain evidence="3 4">H23M54</strain>
    </source>
</reference>
<dbReference type="EMBL" id="CP041616">
    <property type="protein sequence ID" value="QDO88531.1"/>
    <property type="molecule type" value="Genomic_DNA"/>
</dbReference>
<name>A0A516GAI3_9MICO</name>
<evidence type="ECO:0000313" key="3">
    <source>
        <dbReference type="EMBL" id="QDO88531.1"/>
    </source>
</evidence>
<feature type="transmembrane region" description="Helical" evidence="2">
    <location>
        <begin position="241"/>
        <end position="262"/>
    </location>
</feature>
<proteinExistence type="predicted"/>
<keyword evidence="4" id="KW-1185">Reference proteome</keyword>
<protein>
    <submittedName>
        <fullName evidence="3">Uncharacterized protein</fullName>
    </submittedName>
</protein>
<keyword evidence="2" id="KW-1133">Transmembrane helix</keyword>
<dbReference type="AlphaFoldDB" id="A0A516GAI3"/>
<keyword evidence="2" id="KW-0812">Transmembrane</keyword>
<feature type="transmembrane region" description="Helical" evidence="2">
    <location>
        <begin position="55"/>
        <end position="72"/>
    </location>
</feature>
<evidence type="ECO:0000313" key="4">
    <source>
        <dbReference type="Proteomes" id="UP000315395"/>
    </source>
</evidence>
<evidence type="ECO:0000256" key="1">
    <source>
        <dbReference type="SAM" id="MobiDB-lite"/>
    </source>
</evidence>
<dbReference type="KEGG" id="orz:FNH13_09410"/>
<feature type="transmembrane region" description="Helical" evidence="2">
    <location>
        <begin position="282"/>
        <end position="302"/>
    </location>
</feature>
<sequence length="380" mass="40552">MQSAKASFVLPRPVAIIGSVVVLTPLMAMLAVALTMLTRMLVEREQEPDLHLPTFWVWFALCMAGIAVPILIHEIRGPRHKKGDLPAGARVWLTFLREEAGPVTQVSLQLPEAASPDVTLVRAHELEPSDVPLLDELTDVDRRLAIGSDDNYELTARGIAALTASQGTLRSIVDELLARPSQGGAEAGQLEPVAGDPDIGAGDADVAAAPVSAGSDHGESQPGSPALTVPHGPARRTLARVGWVLIAVLVGLVVLLLVWRGVSDAGVGPDIDDHEWAVSLGAGSALVGPFLIWGWFGLLHLVTLLESRSLSRPIAAQARENFWFFGLCSAFVMVFLGLLVTMAVWITTDGALPTLISVAVTGLFWLLGQVSLTRWRASRR</sequence>
<dbReference type="RefSeq" id="WP_143783209.1">
    <property type="nucleotide sequence ID" value="NZ_CP041616.1"/>
</dbReference>
<dbReference type="Proteomes" id="UP000315395">
    <property type="component" value="Chromosome"/>
</dbReference>
<accession>A0A516GAI3</accession>
<keyword evidence="2" id="KW-0472">Membrane</keyword>
<gene>
    <name evidence="3" type="ORF">FNH13_09410</name>
</gene>
<feature type="transmembrane region" description="Helical" evidence="2">
    <location>
        <begin position="12"/>
        <end position="35"/>
    </location>
</feature>
<feature type="transmembrane region" description="Helical" evidence="2">
    <location>
        <begin position="352"/>
        <end position="372"/>
    </location>
</feature>
<feature type="region of interest" description="Disordered" evidence="1">
    <location>
        <begin position="209"/>
        <end position="231"/>
    </location>
</feature>
<evidence type="ECO:0000256" key="2">
    <source>
        <dbReference type="SAM" id="Phobius"/>
    </source>
</evidence>
<organism evidence="3 4">
    <name type="scientific">Ornithinimicrobium ciconiae</name>
    <dbReference type="NCBI Taxonomy" id="2594265"/>
    <lineage>
        <taxon>Bacteria</taxon>
        <taxon>Bacillati</taxon>
        <taxon>Actinomycetota</taxon>
        <taxon>Actinomycetes</taxon>
        <taxon>Micrococcales</taxon>
        <taxon>Ornithinimicrobiaceae</taxon>
        <taxon>Ornithinimicrobium</taxon>
    </lineage>
</organism>
<feature type="transmembrane region" description="Helical" evidence="2">
    <location>
        <begin position="322"/>
        <end position="346"/>
    </location>
</feature>